<protein>
    <submittedName>
        <fullName evidence="7">Thiol-disulfide isomerase</fullName>
    </submittedName>
</protein>
<dbReference type="InterPro" id="IPR006311">
    <property type="entry name" value="TAT_signal"/>
</dbReference>
<reference evidence="7 8" key="1">
    <citation type="journal article" date="2014" name="Int. J. Syst. Evol. Microbiol.">
        <title>Complete genome sequence of Corynebacterium casei LMG S-19264T (=DSM 44701T), isolated from a smear-ripened cheese.</title>
        <authorList>
            <consortium name="US DOE Joint Genome Institute (JGI-PGF)"/>
            <person name="Walter F."/>
            <person name="Albersmeier A."/>
            <person name="Kalinowski J."/>
            <person name="Ruckert C."/>
        </authorList>
    </citation>
    <scope>NUCLEOTIDE SEQUENCE [LARGE SCALE GENOMIC DNA]</scope>
    <source>
        <strain evidence="7 8">CCM 8669</strain>
    </source>
</reference>
<keyword evidence="7" id="KW-0413">Isomerase</keyword>
<accession>A0A917MSA1</accession>
<dbReference type="InterPro" id="IPR000866">
    <property type="entry name" value="AhpC/TSA"/>
</dbReference>
<keyword evidence="2" id="KW-0201">Cytochrome c-type biogenesis</keyword>
<dbReference type="GO" id="GO:0016491">
    <property type="term" value="F:oxidoreductase activity"/>
    <property type="evidence" value="ECO:0007669"/>
    <property type="project" value="InterPro"/>
</dbReference>
<dbReference type="CDD" id="cd02966">
    <property type="entry name" value="TlpA_like_family"/>
    <property type="match status" value="1"/>
</dbReference>
<evidence type="ECO:0000313" key="7">
    <source>
        <dbReference type="EMBL" id="GGH61068.1"/>
    </source>
</evidence>
<dbReference type="PANTHER" id="PTHR42852">
    <property type="entry name" value="THIOL:DISULFIDE INTERCHANGE PROTEIN DSBE"/>
    <property type="match status" value="1"/>
</dbReference>
<dbReference type="InterPro" id="IPR050553">
    <property type="entry name" value="Thioredoxin_ResA/DsbE_sf"/>
</dbReference>
<evidence type="ECO:0000256" key="2">
    <source>
        <dbReference type="ARBA" id="ARBA00022748"/>
    </source>
</evidence>
<comment type="caution">
    <text evidence="7">The sequence shown here is derived from an EMBL/GenBank/DDBJ whole genome shotgun (WGS) entry which is preliminary data.</text>
</comment>
<dbReference type="AlphaFoldDB" id="A0A917MSA1"/>
<proteinExistence type="predicted"/>
<evidence type="ECO:0000313" key="8">
    <source>
        <dbReference type="Proteomes" id="UP000600171"/>
    </source>
</evidence>
<dbReference type="SUPFAM" id="SSF52833">
    <property type="entry name" value="Thioredoxin-like"/>
    <property type="match status" value="1"/>
</dbReference>
<dbReference type="Gene3D" id="3.40.30.10">
    <property type="entry name" value="Glutaredoxin"/>
    <property type="match status" value="1"/>
</dbReference>
<sequence length="208" mass="22444">MSTSQSFEANSSKFSRKQVLSLAGVAAAFALVGCSSENDDLAAQADAGDEKGYIAGDGSVTEYAEDERSEPVVFTAKNYDGSETSSEQLRGKPVLLNFWYAGCAPCRVEAPHLKALHEEFGDQVEFYGANLRDEEGTAAAFERKFGIDYHSFDDTDGSILYDLSKYVPAQAVPTTLVLDSQGRVAARVLGEIDESIMRTILDEQVSAA</sequence>
<keyword evidence="4" id="KW-1015">Disulfide bond</keyword>
<keyword evidence="5" id="KW-0676">Redox-active center</keyword>
<evidence type="ECO:0000256" key="3">
    <source>
        <dbReference type="ARBA" id="ARBA00022968"/>
    </source>
</evidence>
<evidence type="ECO:0000256" key="1">
    <source>
        <dbReference type="ARBA" id="ARBA00004196"/>
    </source>
</evidence>
<evidence type="ECO:0000259" key="6">
    <source>
        <dbReference type="PROSITE" id="PS51352"/>
    </source>
</evidence>
<dbReference type="EMBL" id="BMDC01000001">
    <property type="protein sequence ID" value="GGH61068.1"/>
    <property type="molecule type" value="Genomic_DNA"/>
</dbReference>
<dbReference type="GO" id="GO:0016853">
    <property type="term" value="F:isomerase activity"/>
    <property type="evidence" value="ECO:0007669"/>
    <property type="project" value="UniProtKB-KW"/>
</dbReference>
<evidence type="ECO:0000256" key="5">
    <source>
        <dbReference type="ARBA" id="ARBA00023284"/>
    </source>
</evidence>
<dbReference type="GO" id="GO:0016209">
    <property type="term" value="F:antioxidant activity"/>
    <property type="evidence" value="ECO:0007669"/>
    <property type="project" value="InterPro"/>
</dbReference>
<dbReference type="RefSeq" id="WP_188359178.1">
    <property type="nucleotide sequence ID" value="NZ_BMDC01000001.1"/>
</dbReference>
<keyword evidence="3" id="KW-0812">Transmembrane</keyword>
<dbReference type="InterPro" id="IPR036249">
    <property type="entry name" value="Thioredoxin-like_sf"/>
</dbReference>
<dbReference type="Proteomes" id="UP000600171">
    <property type="component" value="Unassembled WGS sequence"/>
</dbReference>
<gene>
    <name evidence="7" type="ORF">GCM10007359_09890</name>
</gene>
<keyword evidence="3" id="KW-0735">Signal-anchor</keyword>
<dbReference type="GO" id="GO:0030313">
    <property type="term" value="C:cell envelope"/>
    <property type="evidence" value="ECO:0007669"/>
    <property type="project" value="UniProtKB-SubCell"/>
</dbReference>
<dbReference type="PROSITE" id="PS51352">
    <property type="entry name" value="THIOREDOXIN_2"/>
    <property type="match status" value="1"/>
</dbReference>
<feature type="domain" description="Thioredoxin" evidence="6">
    <location>
        <begin position="65"/>
        <end position="206"/>
    </location>
</feature>
<organism evidence="7 8">
    <name type="scientific">Rothia aerolata</name>
    <dbReference type="NCBI Taxonomy" id="1812262"/>
    <lineage>
        <taxon>Bacteria</taxon>
        <taxon>Bacillati</taxon>
        <taxon>Actinomycetota</taxon>
        <taxon>Actinomycetes</taxon>
        <taxon>Micrococcales</taxon>
        <taxon>Micrococcaceae</taxon>
        <taxon>Rothia</taxon>
    </lineage>
</organism>
<dbReference type="InterPro" id="IPR017937">
    <property type="entry name" value="Thioredoxin_CS"/>
</dbReference>
<evidence type="ECO:0000256" key="4">
    <source>
        <dbReference type="ARBA" id="ARBA00023157"/>
    </source>
</evidence>
<dbReference type="PANTHER" id="PTHR42852:SF6">
    <property type="entry name" value="THIOL:DISULFIDE INTERCHANGE PROTEIN DSBE"/>
    <property type="match status" value="1"/>
</dbReference>
<dbReference type="Pfam" id="PF00578">
    <property type="entry name" value="AhpC-TSA"/>
    <property type="match status" value="1"/>
</dbReference>
<comment type="subcellular location">
    <subcellularLocation>
        <location evidence="1">Cell envelope</location>
    </subcellularLocation>
</comment>
<dbReference type="PROSITE" id="PS00194">
    <property type="entry name" value="THIOREDOXIN_1"/>
    <property type="match status" value="1"/>
</dbReference>
<dbReference type="GO" id="GO:0017004">
    <property type="term" value="P:cytochrome complex assembly"/>
    <property type="evidence" value="ECO:0007669"/>
    <property type="project" value="UniProtKB-KW"/>
</dbReference>
<name>A0A917MSA1_9MICC</name>
<keyword evidence="8" id="KW-1185">Reference proteome</keyword>
<dbReference type="InterPro" id="IPR013766">
    <property type="entry name" value="Thioredoxin_domain"/>
</dbReference>
<dbReference type="PROSITE" id="PS51318">
    <property type="entry name" value="TAT"/>
    <property type="match status" value="1"/>
</dbReference>